<organism evidence="3">
    <name type="scientific">Methanotorris igneus (strain DSM 5666 / JCM 11834 / Kol 5)</name>
    <dbReference type="NCBI Taxonomy" id="880724"/>
    <lineage>
        <taxon>Archaea</taxon>
        <taxon>Methanobacteriati</taxon>
        <taxon>Methanobacteriota</taxon>
        <taxon>Methanomada group</taxon>
        <taxon>Methanococci</taxon>
        <taxon>Methanococcales</taxon>
        <taxon>Methanocaldococcaceae</taxon>
        <taxon>Methanotorris</taxon>
    </lineage>
</organism>
<dbReference type="PROSITE" id="PS51379">
    <property type="entry name" value="4FE4S_FER_2"/>
    <property type="match status" value="2"/>
</dbReference>
<sequence>MVIFMKITRYRVEVDQDKCIGYEECGLCIKACEENILIPDPKTKKVKVNKEREIYCDGIGSCLDVCPVDAIKIIKEEVEVDEHHSHSGHKCPGSMAMTLKRDRKSDEDDNVEMGSELTNWPIQLHLLNPMAPYFKNAELVISADCVPFAYANFHKKFLKGKVLAIGCPKLDDTSEYAEKIRAIVKLNNIKKVDVVIMSVPCCHGLYALVKKALDGLDCEIKRHIISIDGKAL</sequence>
<evidence type="ECO:0000313" key="2">
    <source>
        <dbReference type="EMBL" id="AEF95661.1"/>
    </source>
</evidence>
<feature type="domain" description="4Fe-4S ferredoxin-type" evidence="1">
    <location>
        <begin position="10"/>
        <end position="42"/>
    </location>
</feature>
<dbReference type="Pfam" id="PF12838">
    <property type="entry name" value="Fer4_7"/>
    <property type="match status" value="1"/>
</dbReference>
<dbReference type="EMBL" id="CP002737">
    <property type="protein sequence ID" value="AEF95661.1"/>
    <property type="molecule type" value="Genomic_DNA"/>
</dbReference>
<dbReference type="InterPro" id="IPR017896">
    <property type="entry name" value="4Fe4S_Fe-S-bd"/>
</dbReference>
<dbReference type="PANTHER" id="PTHR42895">
    <property type="entry name" value="IRON-SULFUR CLUSTER-BINDING PROTEIN-RELATED"/>
    <property type="match status" value="1"/>
</dbReference>
<dbReference type="HOGENOM" id="CLU_074768_0_0_2"/>
<dbReference type="AlphaFoldDB" id="F6BEK0"/>
<dbReference type="KEGG" id="mig:Metig_0100"/>
<evidence type="ECO:0000259" key="1">
    <source>
        <dbReference type="PROSITE" id="PS51379"/>
    </source>
</evidence>
<dbReference type="Gene3D" id="3.30.70.20">
    <property type="match status" value="1"/>
</dbReference>
<dbReference type="PANTHER" id="PTHR42895:SF1">
    <property type="entry name" value="IRON-SULFUR CLUSTER PROTEIN"/>
    <property type="match status" value="1"/>
</dbReference>
<proteinExistence type="predicted"/>
<dbReference type="STRING" id="880724.Metig_0100"/>
<reference evidence="2 3" key="1">
    <citation type="submission" date="2011-05" db="EMBL/GenBank/DDBJ databases">
        <title>Complete sequence of Methanotorris igneus Kol 5.</title>
        <authorList>
            <consortium name="US DOE Joint Genome Institute"/>
            <person name="Lucas S."/>
            <person name="Han J."/>
            <person name="Lapidus A."/>
            <person name="Cheng J.-F."/>
            <person name="Goodwin L."/>
            <person name="Pitluck S."/>
            <person name="Peters L."/>
            <person name="Mikhailova N."/>
            <person name="Chertkov O."/>
            <person name="Han C."/>
            <person name="Tapia R."/>
            <person name="Land M."/>
            <person name="Hauser L."/>
            <person name="Kyrpides N."/>
            <person name="Ivanova N."/>
            <person name="Pagani I."/>
            <person name="Sieprawska-Lupa M."/>
            <person name="Whitman W."/>
            <person name="Woyke T."/>
        </authorList>
    </citation>
    <scope>NUCLEOTIDE SEQUENCE [LARGE SCALE GENOMIC DNA]</scope>
    <source>
        <strain evidence="3">DSM 5666 / JCM 11834 / Kol 5</strain>
    </source>
</reference>
<keyword evidence="3" id="KW-1185">Reference proteome</keyword>
<dbReference type="InterPro" id="IPR052911">
    <property type="entry name" value="Corrinoid_activation_enz"/>
</dbReference>
<dbReference type="Proteomes" id="UP000009227">
    <property type="component" value="Chromosome"/>
</dbReference>
<evidence type="ECO:0000313" key="3">
    <source>
        <dbReference type="Proteomes" id="UP000009227"/>
    </source>
</evidence>
<gene>
    <name evidence="2" type="ordered locus">Metig_0100</name>
</gene>
<dbReference type="SUPFAM" id="SSF54862">
    <property type="entry name" value="4Fe-4S ferredoxins"/>
    <property type="match status" value="1"/>
</dbReference>
<protein>
    <submittedName>
        <fullName evidence="2">4Fe-4S ferredoxin iron-sulfur binding domain-containing protein</fullName>
    </submittedName>
</protein>
<accession>F6BEK0</accession>
<feature type="domain" description="4Fe-4S ferredoxin-type" evidence="1">
    <location>
        <begin position="44"/>
        <end position="76"/>
    </location>
</feature>
<name>F6BEK0_METIK</name>